<comment type="caution">
    <text evidence="6">The sequence shown here is derived from an EMBL/GenBank/DDBJ whole genome shotgun (WGS) entry which is preliminary data.</text>
</comment>
<evidence type="ECO:0000256" key="1">
    <source>
        <dbReference type="ARBA" id="ARBA00022450"/>
    </source>
</evidence>
<dbReference type="Pfam" id="PF00501">
    <property type="entry name" value="AMP-binding"/>
    <property type="match status" value="2"/>
</dbReference>
<dbReference type="PROSITE" id="PS00455">
    <property type="entry name" value="AMP_BINDING"/>
    <property type="match status" value="2"/>
</dbReference>
<dbReference type="SUPFAM" id="SSF56801">
    <property type="entry name" value="Acetyl-CoA synthetase-like"/>
    <property type="match status" value="2"/>
</dbReference>
<dbReference type="CDD" id="cd05930">
    <property type="entry name" value="A_NRPS"/>
    <property type="match status" value="2"/>
</dbReference>
<dbReference type="EMBL" id="CAJNRE010013002">
    <property type="protein sequence ID" value="CAF2115585.1"/>
    <property type="molecule type" value="Genomic_DNA"/>
</dbReference>
<dbReference type="PROSITE" id="PS50075">
    <property type="entry name" value="CARRIER"/>
    <property type="match status" value="2"/>
</dbReference>
<keyword evidence="3" id="KW-0436">Ligase</keyword>
<evidence type="ECO:0000313" key="7">
    <source>
        <dbReference type="EMBL" id="CAF2115585.1"/>
    </source>
</evidence>
<feature type="domain" description="Carrier" evidence="4">
    <location>
        <begin position="554"/>
        <end position="634"/>
    </location>
</feature>
<keyword evidence="2" id="KW-0597">Phosphoprotein</keyword>
<proteinExistence type="predicted"/>
<dbReference type="EMBL" id="CAJNOV010004341">
    <property type="protein sequence ID" value="CAF1173019.1"/>
    <property type="molecule type" value="Genomic_DNA"/>
</dbReference>
<gene>
    <name evidence="5" type="ORF">CJN711_LOCUS10612</name>
    <name evidence="6" type="ORF">KQP761_LOCUS4974</name>
    <name evidence="7" type="ORF">MBJ925_LOCUS24896</name>
</gene>
<dbReference type="Pfam" id="PF00668">
    <property type="entry name" value="Condensation"/>
    <property type="match status" value="1"/>
</dbReference>
<keyword evidence="1" id="KW-0596">Phosphopantetheine</keyword>
<evidence type="ECO:0000313" key="5">
    <source>
        <dbReference type="EMBL" id="CAF1173019.1"/>
    </source>
</evidence>
<dbReference type="InterPro" id="IPR045851">
    <property type="entry name" value="AMP-bd_C_sf"/>
</dbReference>
<evidence type="ECO:0000256" key="2">
    <source>
        <dbReference type="ARBA" id="ARBA00022553"/>
    </source>
</evidence>
<dbReference type="Gene3D" id="3.30.559.30">
    <property type="entry name" value="Nonribosomal peptide synthetase, condensation domain"/>
    <property type="match status" value="1"/>
</dbReference>
<evidence type="ECO:0000256" key="3">
    <source>
        <dbReference type="ARBA" id="ARBA00022598"/>
    </source>
</evidence>
<dbReference type="EMBL" id="CAJNOW010001108">
    <property type="protein sequence ID" value="CAF1305284.1"/>
    <property type="molecule type" value="Genomic_DNA"/>
</dbReference>
<dbReference type="GO" id="GO:0016874">
    <property type="term" value="F:ligase activity"/>
    <property type="evidence" value="ECO:0007669"/>
    <property type="project" value="UniProtKB-KW"/>
</dbReference>
<feature type="domain" description="Carrier" evidence="4">
    <location>
        <begin position="1669"/>
        <end position="1749"/>
    </location>
</feature>
<name>A0A815E1Q9_9BILA</name>
<dbReference type="InterPro" id="IPR010071">
    <property type="entry name" value="AA_adenyl_dom"/>
</dbReference>
<protein>
    <recommendedName>
        <fullName evidence="4">Carrier domain-containing protein</fullName>
    </recommendedName>
</protein>
<dbReference type="OrthoDB" id="416786at2759"/>
<reference evidence="6" key="1">
    <citation type="submission" date="2021-02" db="EMBL/GenBank/DDBJ databases">
        <authorList>
            <person name="Nowell W R."/>
        </authorList>
    </citation>
    <scope>NUCLEOTIDE SEQUENCE</scope>
</reference>
<organism evidence="6 8">
    <name type="scientific">Rotaria magnacalcarata</name>
    <dbReference type="NCBI Taxonomy" id="392030"/>
    <lineage>
        <taxon>Eukaryota</taxon>
        <taxon>Metazoa</taxon>
        <taxon>Spiralia</taxon>
        <taxon>Gnathifera</taxon>
        <taxon>Rotifera</taxon>
        <taxon>Eurotatoria</taxon>
        <taxon>Bdelloidea</taxon>
        <taxon>Philodinida</taxon>
        <taxon>Philodinidae</taxon>
        <taxon>Rotaria</taxon>
    </lineage>
</organism>
<accession>A0A815E1Q9</accession>
<dbReference type="GO" id="GO:0043041">
    <property type="term" value="P:amino acid activation for nonribosomal peptide biosynthetic process"/>
    <property type="evidence" value="ECO:0007669"/>
    <property type="project" value="TreeGrafter"/>
</dbReference>
<dbReference type="Gene3D" id="3.30.559.10">
    <property type="entry name" value="Chloramphenicol acetyltransferase-like domain"/>
    <property type="match status" value="1"/>
</dbReference>
<dbReference type="Gene3D" id="3.40.50.12780">
    <property type="entry name" value="N-terminal domain of ligase-like"/>
    <property type="match status" value="2"/>
</dbReference>
<dbReference type="NCBIfam" id="TIGR01733">
    <property type="entry name" value="AA-adenyl-dom"/>
    <property type="match status" value="1"/>
</dbReference>
<evidence type="ECO:0000313" key="8">
    <source>
        <dbReference type="Proteomes" id="UP000663834"/>
    </source>
</evidence>
<dbReference type="GO" id="GO:0031177">
    <property type="term" value="F:phosphopantetheine binding"/>
    <property type="evidence" value="ECO:0007669"/>
    <property type="project" value="TreeGrafter"/>
</dbReference>
<dbReference type="InterPro" id="IPR000873">
    <property type="entry name" value="AMP-dep_synth/lig_dom"/>
</dbReference>
<dbReference type="Gene3D" id="1.10.1200.10">
    <property type="entry name" value="ACP-like"/>
    <property type="match status" value="2"/>
</dbReference>
<evidence type="ECO:0000259" key="4">
    <source>
        <dbReference type="PROSITE" id="PS50075"/>
    </source>
</evidence>
<dbReference type="FunFam" id="3.30.300.30:FF:000015">
    <property type="entry name" value="Nonribosomal peptide synthase SidD"/>
    <property type="match status" value="1"/>
</dbReference>
<dbReference type="Proteomes" id="UP000663834">
    <property type="component" value="Unassembled WGS sequence"/>
</dbReference>
<dbReference type="InterPro" id="IPR009081">
    <property type="entry name" value="PP-bd_ACP"/>
</dbReference>
<dbReference type="GO" id="GO:0044550">
    <property type="term" value="P:secondary metabolite biosynthetic process"/>
    <property type="evidence" value="ECO:0007669"/>
    <property type="project" value="TreeGrafter"/>
</dbReference>
<dbReference type="Pfam" id="PF00550">
    <property type="entry name" value="PP-binding"/>
    <property type="match status" value="2"/>
</dbReference>
<dbReference type="InterPro" id="IPR020845">
    <property type="entry name" value="AMP-binding_CS"/>
</dbReference>
<dbReference type="Proteomes" id="UP000663855">
    <property type="component" value="Unassembled WGS sequence"/>
</dbReference>
<dbReference type="InterPro" id="IPR023213">
    <property type="entry name" value="CAT-like_dom_sf"/>
</dbReference>
<dbReference type="PANTHER" id="PTHR45527:SF1">
    <property type="entry name" value="FATTY ACID SYNTHASE"/>
    <property type="match status" value="1"/>
</dbReference>
<dbReference type="Proteomes" id="UP000663824">
    <property type="component" value="Unassembled WGS sequence"/>
</dbReference>
<dbReference type="InterPro" id="IPR042099">
    <property type="entry name" value="ANL_N_sf"/>
</dbReference>
<evidence type="ECO:0000313" key="6">
    <source>
        <dbReference type="EMBL" id="CAF1305284.1"/>
    </source>
</evidence>
<sequence length="1753" mass="196767">MLSTKPGQHHVKHTVPENETFKMVKDLSLIHHRFIFGAAAEHPQKVAVIFVDQYLTYAEILHASQNVTSRLLQDGYVKNVGDIVCQCIERSIEMVIGIISILMAGAVYCPLTPEDPQARLESLIKECQSSCTLVHTSTADYLPNNQCINLTPIISQAFSEHHHQDDNKQFPWMPYMTNLSLAIIIFTSGSTGKPKGIQMSHVNFINAIAGIEHENIINKNEIILQRTPVTFDMHLQDIVGSLMIGACLVVIPPGRDRDLEYISNALEKYQVTCLSTVPTVFSALVEHQSALKRKLVTCRILLSSGEPLPLGTASSLLGSLPPNAKLINGYGPAECTLCSTLHTVTENDIRSGKIPIGQPDPSHRCLVCDEQLVPVADGEIGELFVGGPAIFGAYLNRPDLTASALITIPKYGKEKFYRTGDLVRMDARLNLLYFVGRKDFQIKLRGQRIESGEIEQVLVSCLLKKPITHAVVLKKEYLGLEHLVAYVESDEDKIHQKLRAHCELSLPQYMVPSLFISLNHFPLNANGKINRKALPEPDFSKLILEHQELENFEVPRTTTEHAVVRIWQDLLGIDGERISTKTNFFSISGNSLLLMRLVRLYETVLCEKRSFRSMIQFFPEATVQKHAYLIDEHLRIIHGKESNEWISSNTTEGPASQSQISMFADSNVRFSTITDTALNNVLFIYKLKGTLCVDRLRLALNHVIFKQTALRTSLCFNEETGELRQKIMDFNDGDCYDFAETSVNTKEELGALFANEKKNKNLLDQSAGRVFRCFIIHYDNNDTFVCFNFHYVSADGESHIIFAKELQKAYARPFEDLDPLNISYLDYAWHQWRASHEGNETLIKHKAIDYWKTMFDKTTSVAFLEGLPYDRVSSQARSGCGCTCSVAIPVSLAEQIHGMARCHHVTVADVTLAAFYVLLFRLTHENDMHVGVPYADRNEHSSLYDIIGSFVNVLPIRCQIEPNESFISLIARFRALVVSCVTNARPYMHILRQTNCAPLRILCQIEWTPWHERSIALDETSTLVPFQESSDALFDMLCCFDIGKGDSDIRIKLNASTDVFDKQTICDIQQRLVILLAQLVSSPHKPLLSFSIILPHEIGLVESLLGIESAGELMPANRSIMSETSKIENTALLIHDHFAFIAHGQPQKMAVLFDEQCISFAEILYASQEMAELLIENGYVKNVGDIICQCVEKSIEMIIGMMAILMAGAVYCPLSPEEPRGRLERLLKECKPTCVLVHSQTKDHFSSNTIIVNTPSIIQDTFIQKTFNTFGFRSLSIPIANSLAFVIFTSGSTGQPKGVCLTHRNFTAYIKHELAEGIMIKGDVVLQRTPVTFSMHLQETIGALWIGSSIVLIRQSAQRDLTSILNAINQDQISYILLTPVLLAALFKDTIDFSILASIRVVQTAGEPLKSTIAAKALACLPISAKLVNAYGQTEAPLDIWHHEVSVADLSYDNVSLGRKPFSNYSTMILDQYCQPVIPGVAGELCISGDGIFLGYLNRPELTSDTIIKISYNEKERFFYRTGDLVRMCPISSFIYFIGRKDFQIKLRGSRIECGEIEYVLSICPNFSVNRAVVVKHEHIGIDYLVAYLELEKTCSPAFNEIDTDSEDIQHKLRGHCQDNLPEYMVPTLFVILHHFPLNANGKLDRKALPIPNFSKELVATRQLSANELPQTDMEQNVHNLWQELLNITNGQISMTSNLFNVGGNSLLLMHLVRLYETRLSSKCVGLRMADFFQMPTIREHAKLLSTCLILAQ</sequence>
<dbReference type="PANTHER" id="PTHR45527">
    <property type="entry name" value="NONRIBOSOMAL PEPTIDE SYNTHETASE"/>
    <property type="match status" value="1"/>
</dbReference>
<dbReference type="GO" id="GO:0005737">
    <property type="term" value="C:cytoplasm"/>
    <property type="evidence" value="ECO:0007669"/>
    <property type="project" value="TreeGrafter"/>
</dbReference>
<dbReference type="InterPro" id="IPR036736">
    <property type="entry name" value="ACP-like_sf"/>
</dbReference>
<dbReference type="Gene3D" id="3.30.300.30">
    <property type="match status" value="2"/>
</dbReference>
<dbReference type="SUPFAM" id="SSF47336">
    <property type="entry name" value="ACP-like"/>
    <property type="match status" value="2"/>
</dbReference>
<dbReference type="InterPro" id="IPR001242">
    <property type="entry name" value="Condensation_dom"/>
</dbReference>
<dbReference type="SUPFAM" id="SSF52777">
    <property type="entry name" value="CoA-dependent acyltransferases"/>
    <property type="match status" value="2"/>
</dbReference>